<evidence type="ECO:0000313" key="10">
    <source>
        <dbReference type="EMBL" id="AFH42086.1"/>
    </source>
</evidence>
<organism evidence="10 11">
    <name type="scientific">Fervidicoccus fontis (strain DSM 19380 / JCM 18336 / VKM B-2539 / Kam940)</name>
    <dbReference type="NCBI Taxonomy" id="1163730"/>
    <lineage>
        <taxon>Archaea</taxon>
        <taxon>Thermoproteota</taxon>
        <taxon>Thermoprotei</taxon>
        <taxon>Fervidicoccales</taxon>
        <taxon>Fervidicoccaceae</taxon>
        <taxon>Fervidicoccus</taxon>
    </lineage>
</organism>
<dbReference type="AlphaFoldDB" id="H9ZZC9"/>
<dbReference type="PANTHER" id="PTHR30607:SF2">
    <property type="entry name" value="POTASSIUM-TRANSPORTING ATPASE POTASSIUM-BINDING SUBUNIT"/>
    <property type="match status" value="1"/>
</dbReference>
<dbReference type="GeneID" id="12449154"/>
<sequence>MIQVLISYWLAIFIAVSLLGYELSRLLKKMVLEWNFEPPKLLKKVFDVLDIIGLGSSSEKSFLKYIADAFLLNFILIAIDTIMLMKQSLFFGGPDLPWDLALNTAVSFVTNTNLQHYAGEISLTNMAQCVVIGTTMFIAPATGIAVSLAFMRSLKGLQAGNFYRDLVMVTFFLLLPISIIAAVILASLGVPQTFEDHVAFENPYAGSFIMRLGPIASFEAIKLLGTNGGGFFGANSAHPFENPNGLSNFIESVLMLLIPTSLLFTFGRIFGKKRGLSMFAIAYALAFMIIGVAVMNRVPALSYLAEPRLGYEGALAFNTASLLSDTGATASSLFAMRPSAIASFLIAMFIQSVPGADGVGLLYLLVYIFIIIFIGSLMIGKTPKFLNMGISPKVVKYSTIVFLIHPTIILVPTAIALLTKQYLSFASSLNPQVYTMVLYEFTSAAANNGSGYLGTMGNTAFWNVSTAIVMFLGRYLPLGLFLLIAQDLHRCKRGVADEPVKTQGGLFIVFSVVMIIILTALTFFPFIVIGPMLMGG</sequence>
<keyword evidence="6 9" id="KW-1133">Transmembrane helix</keyword>
<keyword evidence="5" id="KW-0630">Potassium</keyword>
<evidence type="ECO:0000256" key="4">
    <source>
        <dbReference type="ARBA" id="ARBA00022692"/>
    </source>
</evidence>
<dbReference type="STRING" id="1163730.FFONT_0093"/>
<feature type="transmembrane region" description="Helical" evidence="9">
    <location>
        <begin position="65"/>
        <end position="85"/>
    </location>
</feature>
<dbReference type="InterPro" id="IPR004623">
    <property type="entry name" value="KdpA"/>
</dbReference>
<dbReference type="EMBL" id="CP003423">
    <property type="protein sequence ID" value="AFH42086.1"/>
    <property type="molecule type" value="Genomic_DNA"/>
</dbReference>
<feature type="transmembrane region" description="Helical" evidence="9">
    <location>
        <begin position="276"/>
        <end position="295"/>
    </location>
</feature>
<feature type="transmembrane region" description="Helical" evidence="9">
    <location>
        <begin position="506"/>
        <end position="529"/>
    </location>
</feature>
<dbReference type="Proteomes" id="UP000007391">
    <property type="component" value="Chromosome"/>
</dbReference>
<dbReference type="HOGENOM" id="CLU_018614_3_0_2"/>
<reference evidence="11" key="1">
    <citation type="submission" date="2012-03" db="EMBL/GenBank/DDBJ databases">
        <title>Fervidicoccus fontis complete genome analysis confirms its distinct phylogenetic position and predicts its environmental function.</title>
        <authorList>
            <person name="Lebedinsky A.V."/>
            <person name="Mardanov A.V."/>
            <person name="Gumerov V.M."/>
            <person name="Beletsky A.V."/>
            <person name="Kublanov I.V."/>
            <person name="Perevalova A.A."/>
            <person name="Bonch-Osmolovskaya E.A."/>
            <person name="Ravin N.V."/>
            <person name="Skryabin K.G."/>
        </authorList>
    </citation>
    <scope>NUCLEOTIDE SEQUENCE [LARGE SCALE GENOMIC DNA]</scope>
    <source>
        <strain evidence="11">DSM 19380 / VKM B-2539 / Kam940</strain>
    </source>
</reference>
<dbReference type="PIRSF" id="PIRSF001294">
    <property type="entry name" value="K_ATPaseA"/>
    <property type="match status" value="1"/>
</dbReference>
<feature type="transmembrane region" description="Helical" evidence="9">
    <location>
        <begin position="400"/>
        <end position="419"/>
    </location>
</feature>
<evidence type="ECO:0000256" key="8">
    <source>
        <dbReference type="ARBA" id="ARBA00023136"/>
    </source>
</evidence>
<proteinExistence type="predicted"/>
<dbReference type="eggNOG" id="arCOG04804">
    <property type="taxonomic scope" value="Archaea"/>
</dbReference>
<gene>
    <name evidence="10" type="ordered locus">FFONT_0093</name>
</gene>
<keyword evidence="4 9" id="KW-0812">Transmembrane</keyword>
<keyword evidence="2" id="KW-1003">Cell membrane</keyword>
<dbReference type="PANTHER" id="PTHR30607">
    <property type="entry name" value="POTASSIUM-TRANSPORTING ATPASE A CHAIN"/>
    <property type="match status" value="1"/>
</dbReference>
<evidence type="ECO:0000313" key="11">
    <source>
        <dbReference type="Proteomes" id="UP000007391"/>
    </source>
</evidence>
<evidence type="ECO:0000256" key="3">
    <source>
        <dbReference type="ARBA" id="ARBA00022538"/>
    </source>
</evidence>
<accession>H9ZZC9</accession>
<feature type="transmembrane region" description="Helical" evidence="9">
    <location>
        <begin position="130"/>
        <end position="154"/>
    </location>
</feature>
<evidence type="ECO:0000256" key="2">
    <source>
        <dbReference type="ARBA" id="ARBA00022475"/>
    </source>
</evidence>
<feature type="transmembrane region" description="Helical" evidence="9">
    <location>
        <begin position="166"/>
        <end position="188"/>
    </location>
</feature>
<dbReference type="KEGG" id="ffo:FFONT_0093"/>
<name>H9ZZC9_FERFK</name>
<keyword evidence="1" id="KW-0813">Transport</keyword>
<keyword evidence="3" id="KW-0633">Potassium transport</keyword>
<keyword evidence="8 9" id="KW-0472">Membrane</keyword>
<protein>
    <submittedName>
        <fullName evidence="10">Potassium-transporting ATPase subunit A</fullName>
    </submittedName>
</protein>
<evidence type="ECO:0000256" key="7">
    <source>
        <dbReference type="ARBA" id="ARBA00023065"/>
    </source>
</evidence>
<feature type="transmembrane region" description="Helical" evidence="9">
    <location>
        <begin position="460"/>
        <end position="485"/>
    </location>
</feature>
<evidence type="ECO:0000256" key="9">
    <source>
        <dbReference type="SAM" id="Phobius"/>
    </source>
</evidence>
<dbReference type="GO" id="GO:0005886">
    <property type="term" value="C:plasma membrane"/>
    <property type="evidence" value="ECO:0007669"/>
    <property type="project" value="TreeGrafter"/>
</dbReference>
<feature type="transmembrane region" description="Helical" evidence="9">
    <location>
        <begin position="6"/>
        <end position="23"/>
    </location>
</feature>
<evidence type="ECO:0000256" key="5">
    <source>
        <dbReference type="ARBA" id="ARBA00022958"/>
    </source>
</evidence>
<feature type="transmembrane region" description="Helical" evidence="9">
    <location>
        <begin position="249"/>
        <end position="269"/>
    </location>
</feature>
<dbReference type="InParanoid" id="H9ZZC9"/>
<dbReference type="Pfam" id="PF03814">
    <property type="entry name" value="KdpA"/>
    <property type="match status" value="1"/>
</dbReference>
<keyword evidence="7" id="KW-0406">Ion transport</keyword>
<dbReference type="GO" id="GO:0008556">
    <property type="term" value="F:P-type potassium transmembrane transporter activity"/>
    <property type="evidence" value="ECO:0007669"/>
    <property type="project" value="InterPro"/>
</dbReference>
<evidence type="ECO:0000256" key="6">
    <source>
        <dbReference type="ARBA" id="ARBA00022989"/>
    </source>
</evidence>
<dbReference type="OrthoDB" id="56688at2157"/>
<reference evidence="10 11" key="2">
    <citation type="journal article" date="2014" name="Extremophiles">
        <title>Analysis of the complete genome of Fervidococcus fontis confirms the distinct phylogenetic position of the order Fervidicoccales and suggests its environmental function.</title>
        <authorList>
            <person name="Lebedinsky A.V."/>
            <person name="Mardanov A.V."/>
            <person name="Kublanov I.V."/>
            <person name="Gumerov V.M."/>
            <person name="Beletsky A.V."/>
            <person name="Perevalova A.A."/>
            <person name="Bidzhieva S.Kh."/>
            <person name="Bonch-Osmolovskaya E.A."/>
            <person name="Skryabin K.G."/>
            <person name="Ravin N.V."/>
        </authorList>
    </citation>
    <scope>NUCLEOTIDE SEQUENCE [LARGE SCALE GENOMIC DNA]</scope>
    <source>
        <strain evidence="11">DSM 19380 / VKM B-2539 / Kam940</strain>
    </source>
</reference>
<feature type="transmembrane region" description="Helical" evidence="9">
    <location>
        <begin position="361"/>
        <end position="379"/>
    </location>
</feature>
<keyword evidence="11" id="KW-1185">Reference proteome</keyword>
<evidence type="ECO:0000256" key="1">
    <source>
        <dbReference type="ARBA" id="ARBA00022448"/>
    </source>
</evidence>
<dbReference type="RefSeq" id="WP_014557235.1">
    <property type="nucleotide sequence ID" value="NC_017461.1"/>
</dbReference>